<dbReference type="EMBL" id="JABFOF010000003">
    <property type="protein sequence ID" value="KAG2403150.1"/>
    <property type="molecule type" value="Genomic_DNA"/>
</dbReference>
<evidence type="ECO:0000259" key="8">
    <source>
        <dbReference type="Pfam" id="PF25780"/>
    </source>
</evidence>
<protein>
    <recommendedName>
        <fullName evidence="8">IPO4/5-like TPR repeats domain-containing protein</fullName>
    </recommendedName>
</protein>
<dbReference type="InterPro" id="IPR057672">
    <property type="entry name" value="TPR_IPO4/5"/>
</dbReference>
<name>A0A8T0KSD9_PHAAN</name>
<dbReference type="Gene3D" id="1.25.10.10">
    <property type="entry name" value="Leucine-rich Repeat Variant"/>
    <property type="match status" value="1"/>
</dbReference>
<dbReference type="Proteomes" id="UP000743370">
    <property type="component" value="Unassembled WGS sequence"/>
</dbReference>
<organism evidence="9 10">
    <name type="scientific">Phaseolus angularis</name>
    <name type="common">Azuki bean</name>
    <name type="synonym">Vigna angularis</name>
    <dbReference type="NCBI Taxonomy" id="3914"/>
    <lineage>
        <taxon>Eukaryota</taxon>
        <taxon>Viridiplantae</taxon>
        <taxon>Streptophyta</taxon>
        <taxon>Embryophyta</taxon>
        <taxon>Tracheophyta</taxon>
        <taxon>Spermatophyta</taxon>
        <taxon>Magnoliopsida</taxon>
        <taxon>eudicotyledons</taxon>
        <taxon>Gunneridae</taxon>
        <taxon>Pentapetalae</taxon>
        <taxon>rosids</taxon>
        <taxon>fabids</taxon>
        <taxon>Fabales</taxon>
        <taxon>Fabaceae</taxon>
        <taxon>Papilionoideae</taxon>
        <taxon>50 kb inversion clade</taxon>
        <taxon>NPAAA clade</taxon>
        <taxon>indigoferoid/millettioid clade</taxon>
        <taxon>Phaseoleae</taxon>
        <taxon>Vigna</taxon>
    </lineage>
</organism>
<evidence type="ECO:0000256" key="1">
    <source>
        <dbReference type="ARBA" id="ARBA00004123"/>
    </source>
</evidence>
<dbReference type="PANTHER" id="PTHR10527">
    <property type="entry name" value="IMPORTIN BETA"/>
    <property type="match status" value="1"/>
</dbReference>
<dbReference type="InterPro" id="IPR040122">
    <property type="entry name" value="Importin_beta"/>
</dbReference>
<evidence type="ECO:0000256" key="6">
    <source>
        <dbReference type="ARBA" id="ARBA00022927"/>
    </source>
</evidence>
<evidence type="ECO:0000256" key="3">
    <source>
        <dbReference type="ARBA" id="ARBA00022448"/>
    </source>
</evidence>
<dbReference type="SUPFAM" id="SSF48371">
    <property type="entry name" value="ARM repeat"/>
    <property type="match status" value="1"/>
</dbReference>
<evidence type="ECO:0000313" key="9">
    <source>
        <dbReference type="EMBL" id="KAG2403150.1"/>
    </source>
</evidence>
<dbReference type="InterPro" id="IPR011989">
    <property type="entry name" value="ARM-like"/>
</dbReference>
<dbReference type="Pfam" id="PF25780">
    <property type="entry name" value="TPR_IPO5"/>
    <property type="match status" value="1"/>
</dbReference>
<keyword evidence="3" id="KW-0813">Transport</keyword>
<comment type="subcellular location">
    <subcellularLocation>
        <location evidence="2">Cytoplasm</location>
    </subcellularLocation>
    <subcellularLocation>
        <location evidence="1">Nucleus</location>
    </subcellularLocation>
</comment>
<gene>
    <name evidence="9" type="ORF">HKW66_Vig0184360</name>
</gene>
<dbReference type="AlphaFoldDB" id="A0A8T0KSD9"/>
<dbReference type="KEGG" id="var:108324505"/>
<dbReference type="GO" id="GO:0006606">
    <property type="term" value="P:protein import into nucleus"/>
    <property type="evidence" value="ECO:0007669"/>
    <property type="project" value="InterPro"/>
</dbReference>
<keyword evidence="4" id="KW-0963">Cytoplasm</keyword>
<feature type="domain" description="IPO4/5-like TPR repeats" evidence="8">
    <location>
        <begin position="119"/>
        <end position="190"/>
    </location>
</feature>
<reference evidence="9 10" key="1">
    <citation type="submission" date="2020-05" db="EMBL/GenBank/DDBJ databases">
        <title>Vigna angularis (adzuki bean) Var. LongXiaoDou No. 4 denovo assembly.</title>
        <authorList>
            <person name="Xiang H."/>
        </authorList>
    </citation>
    <scope>NUCLEOTIDE SEQUENCE [LARGE SCALE GENOMIC DNA]</scope>
    <source>
        <tissue evidence="9">Leaf</tissue>
    </source>
</reference>
<evidence type="ECO:0000256" key="5">
    <source>
        <dbReference type="ARBA" id="ARBA00022737"/>
    </source>
</evidence>
<keyword evidence="5" id="KW-0677">Repeat</keyword>
<dbReference type="GO" id="GO:0005737">
    <property type="term" value="C:cytoplasm"/>
    <property type="evidence" value="ECO:0007669"/>
    <property type="project" value="UniProtKB-SubCell"/>
</dbReference>
<proteinExistence type="predicted"/>
<evidence type="ECO:0000256" key="2">
    <source>
        <dbReference type="ARBA" id="ARBA00004496"/>
    </source>
</evidence>
<evidence type="ECO:0000313" key="10">
    <source>
        <dbReference type="Proteomes" id="UP000743370"/>
    </source>
</evidence>
<keyword evidence="6" id="KW-0653">Protein transport</keyword>
<comment type="caution">
    <text evidence="9">The sequence shown here is derived from an EMBL/GenBank/DDBJ whole genome shotgun (WGS) entry which is preliminary data.</text>
</comment>
<evidence type="ECO:0000256" key="4">
    <source>
        <dbReference type="ARBA" id="ARBA00022490"/>
    </source>
</evidence>
<keyword evidence="7" id="KW-0539">Nucleus</keyword>
<evidence type="ECO:0000256" key="7">
    <source>
        <dbReference type="ARBA" id="ARBA00023242"/>
    </source>
</evidence>
<sequence>MANDPRQNEAQVTLILGLDSTHLESLISHLMSFSNDQRSQLESLFNLCKQTRPESLLLGLAHLLHTAPKPKTRTMSAIFVRRHLTHHHDSFLWPLLSPAARSSLHFVLLSSLQQEPIKSIPKKLYDTISELAATILPDDPSVWSNLLPLLFQWVTSLEPRVQEVSLLIFTQLAHYIGQTILPQLSTLHSVL</sequence>
<dbReference type="InterPro" id="IPR016024">
    <property type="entry name" value="ARM-type_fold"/>
</dbReference>
<dbReference type="OrthoDB" id="1722577at2759"/>
<accession>A0A8T0KSD9</accession>